<name>A0A448WVJ5_9PLAT</name>
<dbReference type="AlphaFoldDB" id="A0A448WVJ5"/>
<evidence type="ECO:0000256" key="1">
    <source>
        <dbReference type="SAM" id="MobiDB-lite"/>
    </source>
</evidence>
<keyword evidence="3" id="KW-1185">Reference proteome</keyword>
<protein>
    <submittedName>
        <fullName evidence="2">Uncharacterized protein</fullName>
    </submittedName>
</protein>
<feature type="compositionally biased region" description="Polar residues" evidence="1">
    <location>
        <begin position="21"/>
        <end position="33"/>
    </location>
</feature>
<accession>A0A448WVJ5</accession>
<gene>
    <name evidence="2" type="ORF">PXEA_LOCUS14737</name>
</gene>
<sequence>MAPSNSSRLETRIGLTLSRLAINQRSSTEPPSTTHDHGDSGGVVRSIDLNSSSKCNSSSCLANHLTEPSVGGGAAYPARPIGRPSDVGAPKVFGMPSSSSSPYLASATQTVEPRQGGTSHA</sequence>
<reference evidence="2" key="1">
    <citation type="submission" date="2018-11" db="EMBL/GenBank/DDBJ databases">
        <authorList>
            <consortium name="Pathogen Informatics"/>
        </authorList>
    </citation>
    <scope>NUCLEOTIDE SEQUENCE</scope>
</reference>
<dbReference type="Proteomes" id="UP000784294">
    <property type="component" value="Unassembled WGS sequence"/>
</dbReference>
<organism evidence="2 3">
    <name type="scientific">Protopolystoma xenopodis</name>
    <dbReference type="NCBI Taxonomy" id="117903"/>
    <lineage>
        <taxon>Eukaryota</taxon>
        <taxon>Metazoa</taxon>
        <taxon>Spiralia</taxon>
        <taxon>Lophotrochozoa</taxon>
        <taxon>Platyhelminthes</taxon>
        <taxon>Monogenea</taxon>
        <taxon>Polyopisthocotylea</taxon>
        <taxon>Polystomatidea</taxon>
        <taxon>Polystomatidae</taxon>
        <taxon>Protopolystoma</taxon>
    </lineage>
</organism>
<feature type="compositionally biased region" description="Low complexity" evidence="1">
    <location>
        <begin position="50"/>
        <end position="60"/>
    </location>
</feature>
<proteinExistence type="predicted"/>
<comment type="caution">
    <text evidence="2">The sequence shown here is derived from an EMBL/GenBank/DDBJ whole genome shotgun (WGS) entry which is preliminary data.</text>
</comment>
<evidence type="ECO:0000313" key="3">
    <source>
        <dbReference type="Proteomes" id="UP000784294"/>
    </source>
</evidence>
<feature type="compositionally biased region" description="Polar residues" evidence="1">
    <location>
        <begin position="106"/>
        <end position="121"/>
    </location>
</feature>
<dbReference type="EMBL" id="CAAALY010050573">
    <property type="protein sequence ID" value="VEL21297.1"/>
    <property type="molecule type" value="Genomic_DNA"/>
</dbReference>
<feature type="region of interest" description="Disordered" evidence="1">
    <location>
        <begin position="21"/>
        <end position="121"/>
    </location>
</feature>
<evidence type="ECO:0000313" key="2">
    <source>
        <dbReference type="EMBL" id="VEL21297.1"/>
    </source>
</evidence>